<reference evidence="2 3" key="1">
    <citation type="submission" date="2024-04" db="EMBL/GenBank/DDBJ databases">
        <authorList>
            <person name="Waldvogel A.-M."/>
            <person name="Schoenle A."/>
        </authorList>
    </citation>
    <scope>NUCLEOTIDE SEQUENCE [LARGE SCALE GENOMIC DNA]</scope>
</reference>
<keyword evidence="3" id="KW-1185">Reference proteome</keyword>
<dbReference type="AlphaFoldDB" id="A0AAV2LFE7"/>
<protein>
    <recommendedName>
        <fullName evidence="4">RAMA domain-containing protein</fullName>
    </recommendedName>
</protein>
<sequence length="111" mass="12132">MGDAWALEPRLYGLAERLIGAELDVGMFRGWDGGGRVLLGHSAEPEGDGGTSLIQADPRDTGKLKRSAKGAQWWAIPSSPANRERVRLGIRRGLRDHRGDSLKGPEKTKSW</sequence>
<organism evidence="2 3">
    <name type="scientific">Knipowitschia caucasica</name>
    <name type="common">Caucasian dwarf goby</name>
    <name type="synonym">Pomatoschistus caucasicus</name>
    <dbReference type="NCBI Taxonomy" id="637954"/>
    <lineage>
        <taxon>Eukaryota</taxon>
        <taxon>Metazoa</taxon>
        <taxon>Chordata</taxon>
        <taxon>Craniata</taxon>
        <taxon>Vertebrata</taxon>
        <taxon>Euteleostomi</taxon>
        <taxon>Actinopterygii</taxon>
        <taxon>Neopterygii</taxon>
        <taxon>Teleostei</taxon>
        <taxon>Neoteleostei</taxon>
        <taxon>Acanthomorphata</taxon>
        <taxon>Gobiaria</taxon>
        <taxon>Gobiiformes</taxon>
        <taxon>Gobioidei</taxon>
        <taxon>Gobiidae</taxon>
        <taxon>Gobiinae</taxon>
        <taxon>Knipowitschia</taxon>
    </lineage>
</organism>
<proteinExistence type="predicted"/>
<feature type="region of interest" description="Disordered" evidence="1">
    <location>
        <begin position="40"/>
        <end position="66"/>
    </location>
</feature>
<evidence type="ECO:0000256" key="1">
    <source>
        <dbReference type="SAM" id="MobiDB-lite"/>
    </source>
</evidence>
<evidence type="ECO:0000313" key="2">
    <source>
        <dbReference type="EMBL" id="CAL1601055.1"/>
    </source>
</evidence>
<evidence type="ECO:0000313" key="3">
    <source>
        <dbReference type="Proteomes" id="UP001497482"/>
    </source>
</evidence>
<name>A0AAV2LFE7_KNICA</name>
<dbReference type="EMBL" id="OZ035825">
    <property type="protein sequence ID" value="CAL1601055.1"/>
    <property type="molecule type" value="Genomic_DNA"/>
</dbReference>
<gene>
    <name evidence="2" type="ORF">KC01_LOCUS29092</name>
</gene>
<evidence type="ECO:0008006" key="4">
    <source>
        <dbReference type="Google" id="ProtNLM"/>
    </source>
</evidence>
<accession>A0AAV2LFE7</accession>
<dbReference type="Proteomes" id="UP001497482">
    <property type="component" value="Chromosome 3"/>
</dbReference>